<dbReference type="SUPFAM" id="SSF58104">
    <property type="entry name" value="Methyl-accepting chemotaxis protein (MCP) signaling domain"/>
    <property type="match status" value="1"/>
</dbReference>
<reference evidence="3" key="1">
    <citation type="journal article" date="2014" name="Front. Microbiol.">
        <title>High frequency of phylogenetically diverse reductive dehalogenase-homologous genes in deep subseafloor sedimentary metagenomes.</title>
        <authorList>
            <person name="Kawai M."/>
            <person name="Futagami T."/>
            <person name="Toyoda A."/>
            <person name="Takaki Y."/>
            <person name="Nishi S."/>
            <person name="Hori S."/>
            <person name="Arai W."/>
            <person name="Tsubouchi T."/>
            <person name="Morono Y."/>
            <person name="Uchiyama I."/>
            <person name="Ito T."/>
            <person name="Fujiyama A."/>
            <person name="Inagaki F."/>
            <person name="Takami H."/>
        </authorList>
    </citation>
    <scope>NUCLEOTIDE SEQUENCE</scope>
    <source>
        <strain evidence="3">Expedition CK06-06</strain>
    </source>
</reference>
<feature type="non-terminal residue" evidence="3">
    <location>
        <position position="422"/>
    </location>
</feature>
<proteinExistence type="predicted"/>
<sequence length="422" mass="45840">AIEPLAKKLMDELTPALEKVTDKLGDLDDETLDNIASNILWATKIIAIGGAFIFAMGAVGKFTVAIKTATGFMAAFHATALGPWGILAATIASTTLLTGDSIRDLTELTEEQTKALNEAAGAVDELIPPHRNLAGAENDVREAMGELIGIAREHPQVCDEITNRMLPLIESYENGDITIEEFAEGMGNLKEKYEDLPDAIMGVDTMEQSWIATTEHATEVGAANAEVLAELKRQLDANEISQGEYDAAVKAATEATEGQTGAFEDDRTAAEKLTDEVDGLRSSFRKLLGTLFDGINANNDYQESGWKLAEAQEKVNKLIEEGKEGTEEHGKAVNDLDKDLQDHIGAAYEVYTSTFTTREEQQKAKEEALKYGKQMVETGEWGEESFAELEDAFSESAAGIKTEIDDTILPSYLQMYGKGVEL</sequence>
<dbReference type="EMBL" id="BART01008211">
    <property type="protein sequence ID" value="GAG70389.1"/>
    <property type="molecule type" value="Genomic_DNA"/>
</dbReference>
<keyword evidence="2" id="KW-0812">Transmembrane</keyword>
<evidence type="ECO:0000256" key="1">
    <source>
        <dbReference type="SAM" id="Coils"/>
    </source>
</evidence>
<name>X0ZLY9_9ZZZZ</name>
<keyword evidence="2" id="KW-1133">Transmembrane helix</keyword>
<feature type="transmembrane region" description="Helical" evidence="2">
    <location>
        <begin position="71"/>
        <end position="92"/>
    </location>
</feature>
<accession>X0ZLY9</accession>
<comment type="caution">
    <text evidence="3">The sequence shown here is derived from an EMBL/GenBank/DDBJ whole genome shotgun (WGS) entry which is preliminary data.</text>
</comment>
<feature type="transmembrane region" description="Helical" evidence="2">
    <location>
        <begin position="39"/>
        <end position="59"/>
    </location>
</feature>
<evidence type="ECO:0000313" key="3">
    <source>
        <dbReference type="EMBL" id="GAG70389.1"/>
    </source>
</evidence>
<feature type="coiled-coil region" evidence="1">
    <location>
        <begin position="301"/>
        <end position="328"/>
    </location>
</feature>
<feature type="non-terminal residue" evidence="3">
    <location>
        <position position="1"/>
    </location>
</feature>
<organism evidence="3">
    <name type="scientific">marine sediment metagenome</name>
    <dbReference type="NCBI Taxonomy" id="412755"/>
    <lineage>
        <taxon>unclassified sequences</taxon>
        <taxon>metagenomes</taxon>
        <taxon>ecological metagenomes</taxon>
    </lineage>
</organism>
<keyword evidence="2" id="KW-0472">Membrane</keyword>
<keyword evidence="1" id="KW-0175">Coiled coil</keyword>
<gene>
    <name evidence="3" type="ORF">S01H4_18506</name>
</gene>
<evidence type="ECO:0000256" key="2">
    <source>
        <dbReference type="SAM" id="Phobius"/>
    </source>
</evidence>
<dbReference type="AlphaFoldDB" id="X0ZLY9"/>
<protein>
    <submittedName>
        <fullName evidence="3">Uncharacterized protein</fullName>
    </submittedName>
</protein>